<feature type="domain" description="Histidine kinase" evidence="11">
    <location>
        <begin position="850"/>
        <end position="1071"/>
    </location>
</feature>
<comment type="caution">
    <text evidence="15">The sequence shown here is derived from an EMBL/GenBank/DDBJ whole genome shotgun (WGS) entry which is preliminary data.</text>
</comment>
<evidence type="ECO:0000256" key="3">
    <source>
        <dbReference type="ARBA" id="ARBA00022553"/>
    </source>
</evidence>
<dbReference type="Pfam" id="PF00072">
    <property type="entry name" value="Response_reg"/>
    <property type="match status" value="1"/>
</dbReference>
<dbReference type="InterPro" id="IPR013656">
    <property type="entry name" value="PAS_4"/>
</dbReference>
<dbReference type="InterPro" id="IPR000700">
    <property type="entry name" value="PAS-assoc_C"/>
</dbReference>
<dbReference type="InterPro" id="IPR000014">
    <property type="entry name" value="PAS"/>
</dbReference>
<dbReference type="SMART" id="SM00388">
    <property type="entry name" value="HisKA"/>
    <property type="match status" value="1"/>
</dbReference>
<dbReference type="Pfam" id="PF13426">
    <property type="entry name" value="PAS_9"/>
    <property type="match status" value="2"/>
</dbReference>
<evidence type="ECO:0000259" key="12">
    <source>
        <dbReference type="PROSITE" id="PS50110"/>
    </source>
</evidence>
<evidence type="ECO:0000256" key="5">
    <source>
        <dbReference type="ARBA" id="ARBA00022741"/>
    </source>
</evidence>
<evidence type="ECO:0000259" key="14">
    <source>
        <dbReference type="PROSITE" id="PS50113"/>
    </source>
</evidence>
<dbReference type="PROSITE" id="PS50110">
    <property type="entry name" value="RESPONSE_REGULATORY"/>
    <property type="match status" value="1"/>
</dbReference>
<dbReference type="InterPro" id="IPR003594">
    <property type="entry name" value="HATPase_dom"/>
</dbReference>
<dbReference type="SUPFAM" id="SSF52172">
    <property type="entry name" value="CheY-like"/>
    <property type="match status" value="1"/>
</dbReference>
<keyword evidence="4" id="KW-0808">Transferase</keyword>
<evidence type="ECO:0000256" key="8">
    <source>
        <dbReference type="ARBA" id="ARBA00023012"/>
    </source>
</evidence>
<keyword evidence="6" id="KW-0418">Kinase</keyword>
<dbReference type="Pfam" id="PF02518">
    <property type="entry name" value="HATPase_c"/>
    <property type="match status" value="1"/>
</dbReference>
<comment type="catalytic activity">
    <reaction evidence="1">
        <text>ATP + protein L-histidine = ADP + protein N-phospho-L-histidine.</text>
        <dbReference type="EC" id="2.7.13.3"/>
    </reaction>
</comment>
<dbReference type="PRINTS" id="PR00344">
    <property type="entry name" value="BCTRLSENSOR"/>
</dbReference>
<dbReference type="CDD" id="cd00082">
    <property type="entry name" value="HisKA"/>
    <property type="match status" value="1"/>
</dbReference>
<evidence type="ECO:0000259" key="11">
    <source>
        <dbReference type="PROSITE" id="PS50109"/>
    </source>
</evidence>
<dbReference type="InterPro" id="IPR036890">
    <property type="entry name" value="HATPase_C_sf"/>
</dbReference>
<keyword evidence="10" id="KW-0472">Membrane</keyword>
<dbReference type="Pfam" id="PF08448">
    <property type="entry name" value="PAS_4"/>
    <property type="match status" value="1"/>
</dbReference>
<dbReference type="SUPFAM" id="SSF47384">
    <property type="entry name" value="Homodimeric domain of signal transducing histidine kinase"/>
    <property type="match status" value="1"/>
</dbReference>
<feature type="domain" description="PAC" evidence="14">
    <location>
        <begin position="412"/>
        <end position="462"/>
    </location>
</feature>
<evidence type="ECO:0000256" key="1">
    <source>
        <dbReference type="ARBA" id="ARBA00000085"/>
    </source>
</evidence>
<dbReference type="InterPro" id="IPR005467">
    <property type="entry name" value="His_kinase_dom"/>
</dbReference>
<keyword evidence="10" id="KW-0812">Transmembrane</keyword>
<keyword evidence="3 9" id="KW-0597">Phosphoprotein</keyword>
<dbReference type="GO" id="GO:0005524">
    <property type="term" value="F:ATP binding"/>
    <property type="evidence" value="ECO:0007669"/>
    <property type="project" value="UniProtKB-KW"/>
</dbReference>
<dbReference type="Proteomes" id="UP000485569">
    <property type="component" value="Unassembled WGS sequence"/>
</dbReference>
<dbReference type="GO" id="GO:0006355">
    <property type="term" value="P:regulation of DNA-templated transcription"/>
    <property type="evidence" value="ECO:0007669"/>
    <property type="project" value="InterPro"/>
</dbReference>
<dbReference type="EC" id="2.7.13.3" evidence="2"/>
<keyword evidence="5" id="KW-0547">Nucleotide-binding</keyword>
<feature type="domain" description="PAC" evidence="14">
    <location>
        <begin position="780"/>
        <end position="830"/>
    </location>
</feature>
<keyword evidence="10" id="KW-1133">Transmembrane helix</keyword>
<protein>
    <recommendedName>
        <fullName evidence="2">histidine kinase</fullName>
        <ecNumber evidence="2">2.7.13.3</ecNumber>
    </recommendedName>
</protein>
<dbReference type="Gene3D" id="3.40.50.2300">
    <property type="match status" value="1"/>
</dbReference>
<dbReference type="PANTHER" id="PTHR43065">
    <property type="entry name" value="SENSOR HISTIDINE KINASE"/>
    <property type="match status" value="1"/>
</dbReference>
<dbReference type="SMART" id="SM00086">
    <property type="entry name" value="PAC"/>
    <property type="match status" value="3"/>
</dbReference>
<dbReference type="SMART" id="SM00091">
    <property type="entry name" value="PAS"/>
    <property type="match status" value="4"/>
</dbReference>
<dbReference type="InterPro" id="IPR004358">
    <property type="entry name" value="Sig_transdc_His_kin-like_C"/>
</dbReference>
<evidence type="ECO:0000256" key="6">
    <source>
        <dbReference type="ARBA" id="ARBA00022777"/>
    </source>
</evidence>
<dbReference type="Pfam" id="PF00989">
    <property type="entry name" value="PAS"/>
    <property type="match status" value="1"/>
</dbReference>
<dbReference type="InterPro" id="IPR003661">
    <property type="entry name" value="HisK_dim/P_dom"/>
</dbReference>
<sequence>MTNKETIKEPEIRFIFFFLTVIILALITGGYLYYHHNIQAVQAAKEIELKVIAELKVEQIQAWRNERLIDASMNSSGIIRKEILQWLRSPADQDLKKLLTNHWQDLQDNAKYQNIILTSSTGKILLTLDSSVTELESDALQLVNRAIVTGHVVFGDFYRCIQNERIHLDLTVPIFDDSETPLAALLLRTDPDIFLYPFIQTWPTLSESAETLIFRQNGQEIVFLNRLRHQPDSVLKTCIPLTKTDNSAVQGVMGKTGIIRGKDYRGEEVVSYIQRIPDTDWFMEAKINTDEIFSEAQTRGGYILLLFSLFVAMAALVTILLLNRRKSNLYRKLFSVEQQLSQSKAIMAASSDAIFVTDPITTRFVEANDTACIRLGYSREELLNMTVQEVNPIFPMEDWSQYLKKVHEKGNLLIETFHQKKDGTIIPVEVNVRSIQVGGSEYLVSTARDVTERNRMEKELWEVSQRLDLILAATQTNIDIIDHDYNLLYVDKQWQKIYGDFTNRKCYEYFLGFEKPCEDCVIHEALQTKRSVVLERTLFKENNRVIEVHTIPLKDISGKWVVAKFNIDITKQKRAEKALRESEEKFRLLVQSTDDIIFTLDAQQRHTSVYGQWLGQSGLSEDKFLGKTAAEIFGEEAAEIHTQSNLLALRGEFVKYEWSAKLEGKEHFYQTSLSPMKNSEGKVFGLVGIGRDITALKKAEKAQRDIESRFQKVVEGAPDAIYIETNRQFNYLNPASCKLFGAKSPEELLGQPVMDRIHPSVRERARQRIHLLNVEKQSVPLIEQIYLRLDGSEVPVEVTAVPIFYQGKDGALAFARNITERKKAEEERSKLAKRIQISEKMEVIGSLAGGIAHDFNNLLSVITGYTDLILSSDCEDDSIRENLTEVRKATERATALTQQLLTLSRKQVVHPELIQLNQIIIGMEKMLKQIIGDKIDLIQTLSPELGLTLADPNQLEQVVMNLVVNARDAMPNGGKIIIETANVELDEKYTAQHVDLFPGPYIILTISDSGSGMDEQTKLRIFEPFFTTKTKGTGLGLSTVYGIVKQNKGHIWVYSEPGEGTTFKIYLKRETLQKIIHKPTVPVESQNPRGTETVLVVDDEQSVRNLVKKILSNVGYTVLSAASGLEALQILNQDEKQVQLVLTDIVMPEMSGNKFSDHLLKLFPHIKVIFMSGFADSAVQNNEINNDQTISIISKPFSTADLTHKVREVLDGVMLSKIEKNEKIVLTHKTRKNGVILQKKLPLLPIKIYEDLRQATLAARYDDLVQIIEKIHSIDANLAELLYQLVDEYNYDGILDLIDDKGVGEKQYD</sequence>
<dbReference type="InterPro" id="IPR011006">
    <property type="entry name" value="CheY-like_superfamily"/>
</dbReference>
<keyword evidence="7" id="KW-0067">ATP-binding</keyword>
<dbReference type="PANTHER" id="PTHR43065:SF42">
    <property type="entry name" value="TWO-COMPONENT SENSOR PPRA"/>
    <property type="match status" value="1"/>
</dbReference>
<dbReference type="PROSITE" id="PS50113">
    <property type="entry name" value="PAC"/>
    <property type="match status" value="3"/>
</dbReference>
<evidence type="ECO:0000313" key="15">
    <source>
        <dbReference type="EMBL" id="OQA60903.1"/>
    </source>
</evidence>
<evidence type="ECO:0000256" key="7">
    <source>
        <dbReference type="ARBA" id="ARBA00022840"/>
    </source>
</evidence>
<name>A0A1V5T301_9BACT</name>
<evidence type="ECO:0000256" key="9">
    <source>
        <dbReference type="PROSITE-ProRule" id="PRU00169"/>
    </source>
</evidence>
<evidence type="ECO:0000256" key="10">
    <source>
        <dbReference type="SAM" id="Phobius"/>
    </source>
</evidence>
<dbReference type="SMART" id="SM00448">
    <property type="entry name" value="REC"/>
    <property type="match status" value="1"/>
</dbReference>
<feature type="transmembrane region" description="Helical" evidence="10">
    <location>
        <begin position="302"/>
        <end position="322"/>
    </location>
</feature>
<dbReference type="SUPFAM" id="SSF55874">
    <property type="entry name" value="ATPase domain of HSP90 chaperone/DNA topoisomerase II/histidine kinase"/>
    <property type="match status" value="1"/>
</dbReference>
<evidence type="ECO:0000256" key="4">
    <source>
        <dbReference type="ARBA" id="ARBA00022679"/>
    </source>
</evidence>
<feature type="domain" description="PAS" evidence="13">
    <location>
        <begin position="339"/>
        <end position="398"/>
    </location>
</feature>
<dbReference type="PROSITE" id="PS50112">
    <property type="entry name" value="PAS"/>
    <property type="match status" value="1"/>
</dbReference>
<gene>
    <name evidence="15" type="ORF">BWY41_00437</name>
</gene>
<feature type="modified residue" description="4-aspartylphosphate" evidence="9">
    <location>
        <position position="1144"/>
    </location>
</feature>
<feature type="transmembrane region" description="Helical" evidence="10">
    <location>
        <begin position="12"/>
        <end position="34"/>
    </location>
</feature>
<proteinExistence type="predicted"/>
<dbReference type="Gene3D" id="3.30.565.10">
    <property type="entry name" value="Histidine kinase-like ATPase, C-terminal domain"/>
    <property type="match status" value="1"/>
</dbReference>
<dbReference type="EMBL" id="MWBQ01000027">
    <property type="protein sequence ID" value="OQA60903.1"/>
    <property type="molecule type" value="Genomic_DNA"/>
</dbReference>
<dbReference type="Pfam" id="PF00512">
    <property type="entry name" value="HisKA"/>
    <property type="match status" value="1"/>
</dbReference>
<dbReference type="InterPro" id="IPR001789">
    <property type="entry name" value="Sig_transdc_resp-reg_receiver"/>
</dbReference>
<evidence type="ECO:0000259" key="13">
    <source>
        <dbReference type="PROSITE" id="PS50112"/>
    </source>
</evidence>
<dbReference type="SMART" id="SM00387">
    <property type="entry name" value="HATPase_c"/>
    <property type="match status" value="1"/>
</dbReference>
<feature type="domain" description="PAC" evidence="14">
    <location>
        <begin position="652"/>
        <end position="705"/>
    </location>
</feature>
<organism evidence="15">
    <name type="scientific">Candidatus Atribacter allofermentans</name>
    <dbReference type="NCBI Taxonomy" id="1852833"/>
    <lineage>
        <taxon>Bacteria</taxon>
        <taxon>Pseudomonadati</taxon>
        <taxon>Atribacterota</taxon>
        <taxon>Atribacteria</taxon>
        <taxon>Atribacterales</taxon>
        <taxon>Atribacteraceae</taxon>
        <taxon>Atribacter</taxon>
    </lineage>
</organism>
<dbReference type="InterPro" id="IPR036097">
    <property type="entry name" value="HisK_dim/P_sf"/>
</dbReference>
<dbReference type="GO" id="GO:0000155">
    <property type="term" value="F:phosphorelay sensor kinase activity"/>
    <property type="evidence" value="ECO:0007669"/>
    <property type="project" value="InterPro"/>
</dbReference>
<keyword evidence="8" id="KW-0902">Two-component regulatory system</keyword>
<dbReference type="NCBIfam" id="TIGR00229">
    <property type="entry name" value="sensory_box"/>
    <property type="match status" value="3"/>
</dbReference>
<reference evidence="15" key="1">
    <citation type="submission" date="2017-02" db="EMBL/GenBank/DDBJ databases">
        <title>Delving into the versatile metabolic prowess of the omnipresent phylum Bacteroidetes.</title>
        <authorList>
            <person name="Nobu M.K."/>
            <person name="Mei R."/>
            <person name="Narihiro T."/>
            <person name="Kuroda K."/>
            <person name="Liu W.-T."/>
        </authorList>
    </citation>
    <scope>NUCLEOTIDE SEQUENCE</scope>
    <source>
        <strain evidence="15">ADurb.Bin276</strain>
    </source>
</reference>
<dbReference type="InterPro" id="IPR035965">
    <property type="entry name" value="PAS-like_dom_sf"/>
</dbReference>
<feature type="domain" description="Response regulatory" evidence="12">
    <location>
        <begin position="1093"/>
        <end position="1210"/>
    </location>
</feature>
<dbReference type="CDD" id="cd00130">
    <property type="entry name" value="PAS"/>
    <property type="match status" value="2"/>
</dbReference>
<dbReference type="InterPro" id="IPR001610">
    <property type="entry name" value="PAC"/>
</dbReference>
<dbReference type="InterPro" id="IPR013767">
    <property type="entry name" value="PAS_fold"/>
</dbReference>
<dbReference type="Gene3D" id="1.10.287.130">
    <property type="match status" value="1"/>
</dbReference>
<dbReference type="PROSITE" id="PS50109">
    <property type="entry name" value="HIS_KIN"/>
    <property type="match status" value="1"/>
</dbReference>
<dbReference type="SUPFAM" id="SSF55785">
    <property type="entry name" value="PYP-like sensor domain (PAS domain)"/>
    <property type="match status" value="4"/>
</dbReference>
<evidence type="ECO:0000256" key="2">
    <source>
        <dbReference type="ARBA" id="ARBA00012438"/>
    </source>
</evidence>
<dbReference type="Gene3D" id="3.30.450.20">
    <property type="entry name" value="PAS domain"/>
    <property type="match status" value="4"/>
</dbReference>
<accession>A0A1V5T301</accession>